<evidence type="ECO:0000313" key="9">
    <source>
        <dbReference type="Proteomes" id="UP000198215"/>
    </source>
</evidence>
<protein>
    <submittedName>
        <fullName evidence="8">Permease of the drug/metabolite transporter (DMT) superfamily</fullName>
    </submittedName>
</protein>
<sequence>MRRPWHLAALVVAALGWGSSAAFTKHALDGFPPITLLVVQLVVANLILWPALVVRGMRRPSAPWRFALLGFFEPALAYTGLTLGLGYTTAANASLLSSLESCFVVILAALFLGERIGRRSALGLALAVIGVAVLNRADSVNAVSLGDMLIMGGALSAAIYVIFASRLAPHVDPVEMTTYQFGFGLMFTLPVAGVQWMSGQERLTGMTPDGGHWAAAVAAGGLGFAMSFLLYNFAIRKVPAGAAGMTLNLIPVFGVLAAIIGLNESFSLTQGIGAALIVAGLAAFPHGRDDTTVVPAPAPPAPVALAAATPPATTSGGRVADGR</sequence>
<keyword evidence="3 6" id="KW-0812">Transmembrane</keyword>
<feature type="transmembrane region" description="Helical" evidence="6">
    <location>
        <begin position="93"/>
        <end position="113"/>
    </location>
</feature>
<gene>
    <name evidence="8" type="ORF">GA0070614_0733</name>
</gene>
<feature type="transmembrane region" description="Helical" evidence="6">
    <location>
        <begin position="210"/>
        <end position="231"/>
    </location>
</feature>
<accession>A0A1C5H312</accession>
<organism evidence="8 9">
    <name type="scientific">Micromonospora coxensis</name>
    <dbReference type="NCBI Taxonomy" id="356852"/>
    <lineage>
        <taxon>Bacteria</taxon>
        <taxon>Bacillati</taxon>
        <taxon>Actinomycetota</taxon>
        <taxon>Actinomycetes</taxon>
        <taxon>Micromonosporales</taxon>
        <taxon>Micromonosporaceae</taxon>
        <taxon>Micromonospora</taxon>
    </lineage>
</organism>
<name>A0A1C5H312_9ACTN</name>
<feature type="domain" description="EamA" evidence="7">
    <location>
        <begin position="145"/>
        <end position="282"/>
    </location>
</feature>
<feature type="domain" description="EamA" evidence="7">
    <location>
        <begin position="8"/>
        <end position="135"/>
    </location>
</feature>
<dbReference type="PANTHER" id="PTHR32322:SF2">
    <property type="entry name" value="EAMA DOMAIN-CONTAINING PROTEIN"/>
    <property type="match status" value="1"/>
</dbReference>
<evidence type="ECO:0000256" key="2">
    <source>
        <dbReference type="ARBA" id="ARBA00007362"/>
    </source>
</evidence>
<dbReference type="Proteomes" id="UP000198215">
    <property type="component" value="Chromosome I"/>
</dbReference>
<feature type="transmembrane region" description="Helical" evidence="6">
    <location>
        <begin position="31"/>
        <end position="54"/>
    </location>
</feature>
<reference evidence="9" key="1">
    <citation type="submission" date="2016-06" db="EMBL/GenBank/DDBJ databases">
        <authorList>
            <person name="Varghese N."/>
            <person name="Submissions Spin"/>
        </authorList>
    </citation>
    <scope>NUCLEOTIDE SEQUENCE [LARGE SCALE GENOMIC DNA]</scope>
    <source>
        <strain evidence="9">DSM 45161</strain>
    </source>
</reference>
<feature type="transmembrane region" description="Helical" evidence="6">
    <location>
        <begin position="266"/>
        <end position="284"/>
    </location>
</feature>
<evidence type="ECO:0000256" key="1">
    <source>
        <dbReference type="ARBA" id="ARBA00004141"/>
    </source>
</evidence>
<dbReference type="InterPro" id="IPR050638">
    <property type="entry name" value="AA-Vitamin_Transporters"/>
</dbReference>
<dbReference type="RefSeq" id="WP_088974635.1">
    <property type="nucleotide sequence ID" value="NZ_LT607753.1"/>
</dbReference>
<proteinExistence type="inferred from homology"/>
<keyword evidence="4 6" id="KW-1133">Transmembrane helix</keyword>
<evidence type="ECO:0000259" key="7">
    <source>
        <dbReference type="Pfam" id="PF00892"/>
    </source>
</evidence>
<dbReference type="PANTHER" id="PTHR32322">
    <property type="entry name" value="INNER MEMBRANE TRANSPORTER"/>
    <property type="match status" value="1"/>
</dbReference>
<keyword evidence="9" id="KW-1185">Reference proteome</keyword>
<feature type="transmembrane region" description="Helical" evidence="6">
    <location>
        <begin position="149"/>
        <end position="167"/>
    </location>
</feature>
<feature type="transmembrane region" description="Helical" evidence="6">
    <location>
        <begin position="238"/>
        <end position="260"/>
    </location>
</feature>
<comment type="similarity">
    <text evidence="2">Belongs to the EamA transporter family.</text>
</comment>
<dbReference type="SUPFAM" id="SSF103481">
    <property type="entry name" value="Multidrug resistance efflux transporter EmrE"/>
    <property type="match status" value="2"/>
</dbReference>
<evidence type="ECO:0000256" key="3">
    <source>
        <dbReference type="ARBA" id="ARBA00022692"/>
    </source>
</evidence>
<evidence type="ECO:0000256" key="4">
    <source>
        <dbReference type="ARBA" id="ARBA00022989"/>
    </source>
</evidence>
<dbReference type="InterPro" id="IPR000620">
    <property type="entry name" value="EamA_dom"/>
</dbReference>
<dbReference type="Gene3D" id="1.10.3730.20">
    <property type="match status" value="1"/>
</dbReference>
<comment type="subcellular location">
    <subcellularLocation>
        <location evidence="1">Membrane</location>
        <topology evidence="1">Multi-pass membrane protein</topology>
    </subcellularLocation>
</comment>
<feature type="transmembrane region" description="Helical" evidence="6">
    <location>
        <begin position="120"/>
        <end position="137"/>
    </location>
</feature>
<dbReference type="Pfam" id="PF00892">
    <property type="entry name" value="EamA"/>
    <property type="match status" value="2"/>
</dbReference>
<dbReference type="EMBL" id="LT607753">
    <property type="protein sequence ID" value="SCG40283.1"/>
    <property type="molecule type" value="Genomic_DNA"/>
</dbReference>
<keyword evidence="5 6" id="KW-0472">Membrane</keyword>
<dbReference type="AlphaFoldDB" id="A0A1C5H312"/>
<evidence type="ECO:0000256" key="6">
    <source>
        <dbReference type="SAM" id="Phobius"/>
    </source>
</evidence>
<dbReference type="GO" id="GO:0016020">
    <property type="term" value="C:membrane"/>
    <property type="evidence" value="ECO:0007669"/>
    <property type="project" value="UniProtKB-SubCell"/>
</dbReference>
<evidence type="ECO:0000256" key="5">
    <source>
        <dbReference type="ARBA" id="ARBA00023136"/>
    </source>
</evidence>
<dbReference type="OrthoDB" id="3695641at2"/>
<feature type="transmembrane region" description="Helical" evidence="6">
    <location>
        <begin position="66"/>
        <end position="87"/>
    </location>
</feature>
<evidence type="ECO:0000313" key="8">
    <source>
        <dbReference type="EMBL" id="SCG40283.1"/>
    </source>
</evidence>
<dbReference type="InterPro" id="IPR037185">
    <property type="entry name" value="EmrE-like"/>
</dbReference>
<feature type="transmembrane region" description="Helical" evidence="6">
    <location>
        <begin position="179"/>
        <end position="198"/>
    </location>
</feature>